<keyword evidence="2" id="KW-1185">Reference proteome</keyword>
<sequence>MKDMDLPVERSMTDIFKEQELPSELMTNRAGEQCQHYHACGDTTCSDMGLESCSSRSGEGAGPSGSWKREYRSSTFNRNKGCSQMYTNGRVKTNKSPTYLGSSIYSQAHHGDGDGLRKDLVPLALPLLGKAHVKRPWGIEMRGSGLHLSTLPLSRVDLSTRASSNGQYTVLKVE</sequence>
<protein>
    <submittedName>
        <fullName evidence="1">Uncharacterized protein</fullName>
    </submittedName>
</protein>
<proteinExistence type="predicted"/>
<dbReference type="EMBL" id="QUSF01000022">
    <property type="protein sequence ID" value="RLW01422.1"/>
    <property type="molecule type" value="Genomic_DNA"/>
</dbReference>
<accession>A0A3L8SFN7</accession>
<evidence type="ECO:0000313" key="2">
    <source>
        <dbReference type="Proteomes" id="UP000276834"/>
    </source>
</evidence>
<gene>
    <name evidence="1" type="ORF">DV515_00008009</name>
</gene>
<dbReference type="AlphaFoldDB" id="A0A3L8SFN7"/>
<reference evidence="1 2" key="1">
    <citation type="journal article" date="2018" name="Proc. R. Soc. B">
        <title>A non-coding region near Follistatin controls head colour polymorphism in the Gouldian finch.</title>
        <authorList>
            <person name="Toomey M.B."/>
            <person name="Marques C.I."/>
            <person name="Andrade P."/>
            <person name="Araujo P.M."/>
            <person name="Sabatino S."/>
            <person name="Gazda M.A."/>
            <person name="Afonso S."/>
            <person name="Lopes R.J."/>
            <person name="Corbo J.C."/>
            <person name="Carneiro M."/>
        </authorList>
    </citation>
    <scope>NUCLEOTIDE SEQUENCE [LARGE SCALE GENOMIC DNA]</scope>
    <source>
        <strain evidence="1">Red01</strain>
        <tissue evidence="1">Muscle</tissue>
    </source>
</reference>
<organism evidence="1 2">
    <name type="scientific">Chloebia gouldiae</name>
    <name type="common">Gouldian finch</name>
    <name type="synonym">Erythrura gouldiae</name>
    <dbReference type="NCBI Taxonomy" id="44316"/>
    <lineage>
        <taxon>Eukaryota</taxon>
        <taxon>Metazoa</taxon>
        <taxon>Chordata</taxon>
        <taxon>Craniata</taxon>
        <taxon>Vertebrata</taxon>
        <taxon>Euteleostomi</taxon>
        <taxon>Archelosauria</taxon>
        <taxon>Archosauria</taxon>
        <taxon>Dinosauria</taxon>
        <taxon>Saurischia</taxon>
        <taxon>Theropoda</taxon>
        <taxon>Coelurosauria</taxon>
        <taxon>Aves</taxon>
        <taxon>Neognathae</taxon>
        <taxon>Neoaves</taxon>
        <taxon>Telluraves</taxon>
        <taxon>Australaves</taxon>
        <taxon>Passeriformes</taxon>
        <taxon>Passeroidea</taxon>
        <taxon>Passeridae</taxon>
        <taxon>Chloebia</taxon>
    </lineage>
</organism>
<dbReference type="Proteomes" id="UP000276834">
    <property type="component" value="Unassembled WGS sequence"/>
</dbReference>
<comment type="caution">
    <text evidence="1">The sequence shown here is derived from an EMBL/GenBank/DDBJ whole genome shotgun (WGS) entry which is preliminary data.</text>
</comment>
<name>A0A3L8SFN7_CHLGU</name>
<evidence type="ECO:0000313" key="1">
    <source>
        <dbReference type="EMBL" id="RLW01422.1"/>
    </source>
</evidence>